<dbReference type="InterPro" id="IPR003594">
    <property type="entry name" value="HATPase_dom"/>
</dbReference>
<evidence type="ECO:0000256" key="4">
    <source>
        <dbReference type="ARBA" id="ARBA00022679"/>
    </source>
</evidence>
<dbReference type="InterPro" id="IPR005467">
    <property type="entry name" value="His_kinase_dom"/>
</dbReference>
<evidence type="ECO:0000256" key="2">
    <source>
        <dbReference type="ARBA" id="ARBA00012438"/>
    </source>
</evidence>
<dbReference type="Pfam" id="PF00512">
    <property type="entry name" value="HisKA"/>
    <property type="match status" value="1"/>
</dbReference>
<dbReference type="InterPro" id="IPR036890">
    <property type="entry name" value="HATPase_C_sf"/>
</dbReference>
<keyword evidence="8" id="KW-1185">Reference proteome</keyword>
<dbReference type="Proteomes" id="UP000515472">
    <property type="component" value="Chromosome"/>
</dbReference>
<dbReference type="Gene3D" id="3.30.565.10">
    <property type="entry name" value="Histidine kinase-like ATPase, C-terminal domain"/>
    <property type="match status" value="1"/>
</dbReference>
<dbReference type="RefSeq" id="WP_185245249.1">
    <property type="nucleotide sequence ID" value="NZ_AP023213.1"/>
</dbReference>
<dbReference type="InterPro" id="IPR050351">
    <property type="entry name" value="BphY/WalK/GraS-like"/>
</dbReference>
<dbReference type="GO" id="GO:0007234">
    <property type="term" value="P:osmosensory signaling via phosphorelay pathway"/>
    <property type="evidence" value="ECO:0007669"/>
    <property type="project" value="TreeGrafter"/>
</dbReference>
<evidence type="ECO:0000313" key="7">
    <source>
        <dbReference type="EMBL" id="BCG47194.1"/>
    </source>
</evidence>
<name>A0A6S6M684_9BACT</name>
<evidence type="ECO:0000256" key="1">
    <source>
        <dbReference type="ARBA" id="ARBA00000085"/>
    </source>
</evidence>
<dbReference type="SUPFAM" id="SSF47384">
    <property type="entry name" value="Homodimeric domain of signal transducing histidine kinase"/>
    <property type="match status" value="1"/>
</dbReference>
<dbReference type="PROSITE" id="PS50109">
    <property type="entry name" value="HIS_KIN"/>
    <property type="match status" value="1"/>
</dbReference>
<keyword evidence="3" id="KW-0597">Phosphoprotein</keyword>
<proteinExistence type="predicted"/>
<dbReference type="GO" id="GO:0030295">
    <property type="term" value="F:protein kinase activator activity"/>
    <property type="evidence" value="ECO:0007669"/>
    <property type="project" value="TreeGrafter"/>
</dbReference>
<dbReference type="InterPro" id="IPR003661">
    <property type="entry name" value="HisK_dim/P_dom"/>
</dbReference>
<dbReference type="SMART" id="SM00388">
    <property type="entry name" value="HisKA"/>
    <property type="match status" value="1"/>
</dbReference>
<dbReference type="PRINTS" id="PR00344">
    <property type="entry name" value="BCTRLSENSOR"/>
</dbReference>
<evidence type="ECO:0000259" key="6">
    <source>
        <dbReference type="PROSITE" id="PS50109"/>
    </source>
</evidence>
<dbReference type="Pfam" id="PF02518">
    <property type="entry name" value="HATPase_c"/>
    <property type="match status" value="1"/>
</dbReference>
<evidence type="ECO:0000256" key="3">
    <source>
        <dbReference type="ARBA" id="ARBA00022553"/>
    </source>
</evidence>
<sequence length="382" mass="42550">MEMELAERLYRLMFTNMREGLAILSVDPEDTEGSPVVIEMNPAAVKLCRCRSFNFANCKTADCFPGWFDEERLRETCKRLAAFGGMVDLGEVSSGASVYRARIFGLSEEHLGLVIDDVTRLKKGEAELARVTGLMEQQSAAVEKRVEERTARLQEINEELDSFAYSVSHDLRAPLRAMRAFAGILLEEEHTEAERVAYLKRIQTASEGMERLIQDLLAYSRVGRQEIVLQRVSLDLVVADAAKQLELTSGGKSYRLEVREPLPEVVGHHTVLVQVVLNIMGNSIKFVPKGVVPSLLVWGEELDGECRLNIADNGIGIAPEHQERIFKIFERLHGIESYPGTGIGLAIARKAVTRLGGRIGVESREEEGSRFWIVLKKAGPPS</sequence>
<dbReference type="EMBL" id="AP023213">
    <property type="protein sequence ID" value="BCG47194.1"/>
    <property type="molecule type" value="Genomic_DNA"/>
</dbReference>
<reference evidence="7 8" key="1">
    <citation type="submission" date="2020-06" db="EMBL/GenBank/DDBJ databases">
        <title>Interaction of electrochemicaly active bacteria, Geobacter bremensis R4 on different carbon anode.</title>
        <authorList>
            <person name="Meng L."/>
            <person name="Yoshida N."/>
        </authorList>
    </citation>
    <scope>NUCLEOTIDE SEQUENCE [LARGE SCALE GENOMIC DNA]</scope>
    <source>
        <strain evidence="7 8">R4</strain>
    </source>
</reference>
<evidence type="ECO:0000256" key="5">
    <source>
        <dbReference type="ARBA" id="ARBA00022777"/>
    </source>
</evidence>
<dbReference type="GO" id="GO:0000155">
    <property type="term" value="F:phosphorelay sensor kinase activity"/>
    <property type="evidence" value="ECO:0007669"/>
    <property type="project" value="InterPro"/>
</dbReference>
<dbReference type="EC" id="2.7.13.3" evidence="2"/>
<feature type="domain" description="Histidine kinase" evidence="6">
    <location>
        <begin position="166"/>
        <end position="379"/>
    </location>
</feature>
<dbReference type="AlphaFoldDB" id="A0A6S6M684"/>
<organism evidence="7 8">
    <name type="scientific">Citrifermentans bremense</name>
    <dbReference type="NCBI Taxonomy" id="60035"/>
    <lineage>
        <taxon>Bacteria</taxon>
        <taxon>Pseudomonadati</taxon>
        <taxon>Thermodesulfobacteriota</taxon>
        <taxon>Desulfuromonadia</taxon>
        <taxon>Geobacterales</taxon>
        <taxon>Geobacteraceae</taxon>
        <taxon>Citrifermentans</taxon>
    </lineage>
</organism>
<dbReference type="PANTHER" id="PTHR42878">
    <property type="entry name" value="TWO-COMPONENT HISTIDINE KINASE"/>
    <property type="match status" value="1"/>
</dbReference>
<protein>
    <recommendedName>
        <fullName evidence="2">histidine kinase</fullName>
        <ecNumber evidence="2">2.7.13.3</ecNumber>
    </recommendedName>
</protein>
<gene>
    <name evidence="7" type="ORF">GEOBRER4_n2021</name>
</gene>
<dbReference type="GO" id="GO:0000156">
    <property type="term" value="F:phosphorelay response regulator activity"/>
    <property type="evidence" value="ECO:0007669"/>
    <property type="project" value="TreeGrafter"/>
</dbReference>
<dbReference type="CDD" id="cd00082">
    <property type="entry name" value="HisKA"/>
    <property type="match status" value="1"/>
</dbReference>
<accession>A0A6S6M684</accession>
<dbReference type="SUPFAM" id="SSF55874">
    <property type="entry name" value="ATPase domain of HSP90 chaperone/DNA topoisomerase II/histidine kinase"/>
    <property type="match status" value="1"/>
</dbReference>
<dbReference type="InterPro" id="IPR004358">
    <property type="entry name" value="Sig_transdc_His_kin-like_C"/>
</dbReference>
<dbReference type="KEGG" id="gbn:GEOBRER4_19440"/>
<dbReference type="PANTHER" id="PTHR42878:SF15">
    <property type="entry name" value="BACTERIOPHYTOCHROME"/>
    <property type="match status" value="1"/>
</dbReference>
<dbReference type="InterPro" id="IPR036097">
    <property type="entry name" value="HisK_dim/P_sf"/>
</dbReference>
<comment type="catalytic activity">
    <reaction evidence="1">
        <text>ATP + protein L-histidine = ADP + protein N-phospho-L-histidine.</text>
        <dbReference type="EC" id="2.7.13.3"/>
    </reaction>
</comment>
<keyword evidence="5 7" id="KW-0418">Kinase</keyword>
<dbReference type="Gene3D" id="1.10.287.130">
    <property type="match status" value="1"/>
</dbReference>
<dbReference type="SMART" id="SM00387">
    <property type="entry name" value="HATPase_c"/>
    <property type="match status" value="1"/>
</dbReference>
<evidence type="ECO:0000313" key="8">
    <source>
        <dbReference type="Proteomes" id="UP000515472"/>
    </source>
</evidence>
<keyword evidence="4" id="KW-0808">Transferase</keyword>